<organism evidence="1 2">
    <name type="scientific">Ferrovibrio xuzhouensis</name>
    <dbReference type="NCBI Taxonomy" id="1576914"/>
    <lineage>
        <taxon>Bacteria</taxon>
        <taxon>Pseudomonadati</taxon>
        <taxon>Pseudomonadota</taxon>
        <taxon>Alphaproteobacteria</taxon>
        <taxon>Rhodospirillales</taxon>
        <taxon>Rhodospirillaceae</taxon>
        <taxon>Ferrovibrio</taxon>
    </lineage>
</organism>
<accession>A0ABV7VBC9</accession>
<reference evidence="2" key="1">
    <citation type="journal article" date="2019" name="Int. J. Syst. Evol. Microbiol.">
        <title>The Global Catalogue of Microorganisms (GCM) 10K type strain sequencing project: providing services to taxonomists for standard genome sequencing and annotation.</title>
        <authorList>
            <consortium name="The Broad Institute Genomics Platform"/>
            <consortium name="The Broad Institute Genome Sequencing Center for Infectious Disease"/>
            <person name="Wu L."/>
            <person name="Ma J."/>
        </authorList>
    </citation>
    <scope>NUCLEOTIDE SEQUENCE [LARGE SCALE GENOMIC DNA]</scope>
    <source>
        <strain evidence="2">KCTC 42182</strain>
    </source>
</reference>
<comment type="caution">
    <text evidence="1">The sequence shown here is derived from an EMBL/GenBank/DDBJ whole genome shotgun (WGS) entry which is preliminary data.</text>
</comment>
<dbReference type="EMBL" id="JBHRYJ010000001">
    <property type="protein sequence ID" value="MFC3674700.1"/>
    <property type="molecule type" value="Genomic_DNA"/>
</dbReference>
<dbReference type="RefSeq" id="WP_379722072.1">
    <property type="nucleotide sequence ID" value="NZ_JBHRYJ010000001.1"/>
</dbReference>
<dbReference type="Proteomes" id="UP001595711">
    <property type="component" value="Unassembled WGS sequence"/>
</dbReference>
<keyword evidence="2" id="KW-1185">Reference proteome</keyword>
<evidence type="ECO:0000313" key="1">
    <source>
        <dbReference type="EMBL" id="MFC3674700.1"/>
    </source>
</evidence>
<sequence length="180" mass="19238">MTVTTIPLAGLPAIGTPFGGGLFGGAYLEYGTPMALIVPPKALGQSTIKLPFGAAGKIAGARSLIDGLANTRALGDASPAAKYCLDLRIGGLDDWHLPALDQMSVQRANFTPEDDHIPEQTTAEAFKLGGPEAFDIDDWYWTSTEWGSGYAWVQLFDYGGQTSDAKDWSCRVRAVRKCPL</sequence>
<name>A0ABV7VBC9_9PROT</name>
<evidence type="ECO:0000313" key="2">
    <source>
        <dbReference type="Proteomes" id="UP001595711"/>
    </source>
</evidence>
<gene>
    <name evidence="1" type="ORF">ACFOOQ_04035</name>
</gene>
<proteinExistence type="predicted"/>
<protein>
    <submittedName>
        <fullName evidence="1">DUF1566 domain-containing protein</fullName>
    </submittedName>
</protein>